<dbReference type="InterPro" id="IPR025476">
    <property type="entry name" value="Helitron_helicase-like"/>
</dbReference>
<keyword evidence="3" id="KW-1185">Reference proteome</keyword>
<organism evidence="2 3">
    <name type="scientific">Lactuca sativa</name>
    <name type="common">Garden lettuce</name>
    <dbReference type="NCBI Taxonomy" id="4236"/>
    <lineage>
        <taxon>Eukaryota</taxon>
        <taxon>Viridiplantae</taxon>
        <taxon>Streptophyta</taxon>
        <taxon>Embryophyta</taxon>
        <taxon>Tracheophyta</taxon>
        <taxon>Spermatophyta</taxon>
        <taxon>Magnoliopsida</taxon>
        <taxon>eudicotyledons</taxon>
        <taxon>Gunneridae</taxon>
        <taxon>Pentapetalae</taxon>
        <taxon>asterids</taxon>
        <taxon>campanulids</taxon>
        <taxon>Asterales</taxon>
        <taxon>Asteraceae</taxon>
        <taxon>Cichorioideae</taxon>
        <taxon>Cichorieae</taxon>
        <taxon>Lactucinae</taxon>
        <taxon>Lactuca</taxon>
    </lineage>
</organism>
<evidence type="ECO:0000313" key="3">
    <source>
        <dbReference type="Proteomes" id="UP000235145"/>
    </source>
</evidence>
<accession>A0A9R1XLS3</accession>
<protein>
    <recommendedName>
        <fullName evidence="1">Helitron helicase-like domain-containing protein</fullName>
    </recommendedName>
</protein>
<sequence length="123" mass="14238">MAQHMMTHEETHNRADLVVRVFHAKLELFKNENLKKNIFGKVAAYTYVIKVMRCPLGHLVDKFISCWSGRRNGLRQLNNFSRQSEGYMSENNPHSSRFHAKTLEALMCAHSLFLNEIPGMIFG</sequence>
<reference evidence="2 3" key="1">
    <citation type="journal article" date="2017" name="Nat. Commun.">
        <title>Genome assembly with in vitro proximity ligation data and whole-genome triplication in lettuce.</title>
        <authorList>
            <person name="Reyes-Chin-Wo S."/>
            <person name="Wang Z."/>
            <person name="Yang X."/>
            <person name="Kozik A."/>
            <person name="Arikit S."/>
            <person name="Song C."/>
            <person name="Xia L."/>
            <person name="Froenicke L."/>
            <person name="Lavelle D.O."/>
            <person name="Truco M.J."/>
            <person name="Xia R."/>
            <person name="Zhu S."/>
            <person name="Xu C."/>
            <person name="Xu H."/>
            <person name="Xu X."/>
            <person name="Cox K."/>
            <person name="Korf I."/>
            <person name="Meyers B.C."/>
            <person name="Michelmore R.W."/>
        </authorList>
    </citation>
    <scope>NUCLEOTIDE SEQUENCE [LARGE SCALE GENOMIC DNA]</scope>
    <source>
        <strain evidence="3">cv. Salinas</strain>
        <tissue evidence="2">Seedlings</tissue>
    </source>
</reference>
<feature type="domain" description="Helitron helicase-like" evidence="1">
    <location>
        <begin position="5"/>
        <end position="50"/>
    </location>
</feature>
<gene>
    <name evidence="2" type="ORF">LSAT_V11C300142520</name>
</gene>
<dbReference type="AlphaFoldDB" id="A0A9R1XLS3"/>
<comment type="caution">
    <text evidence="2">The sequence shown here is derived from an EMBL/GenBank/DDBJ whole genome shotgun (WGS) entry which is preliminary data.</text>
</comment>
<proteinExistence type="predicted"/>
<dbReference type="Proteomes" id="UP000235145">
    <property type="component" value="Unassembled WGS sequence"/>
</dbReference>
<name>A0A9R1XLS3_LACSA</name>
<evidence type="ECO:0000313" key="2">
    <source>
        <dbReference type="EMBL" id="KAJ0219535.1"/>
    </source>
</evidence>
<dbReference type="Pfam" id="PF14214">
    <property type="entry name" value="Helitron_like_N"/>
    <property type="match status" value="1"/>
</dbReference>
<evidence type="ECO:0000259" key="1">
    <source>
        <dbReference type="Pfam" id="PF14214"/>
    </source>
</evidence>
<dbReference type="EMBL" id="NBSK02000003">
    <property type="protein sequence ID" value="KAJ0219535.1"/>
    <property type="molecule type" value="Genomic_DNA"/>
</dbReference>